<reference evidence="3 4" key="1">
    <citation type="submission" date="2012-01" db="EMBL/GenBank/DDBJ databases">
        <title>The Genome Sequence of Odoribacter laneus YIT 12061.</title>
        <authorList>
            <consortium name="The Broad Institute Genome Sequencing Platform"/>
            <person name="Earl A."/>
            <person name="Ward D."/>
            <person name="Feldgarden M."/>
            <person name="Gevers D."/>
            <person name="Morotomi M."/>
            <person name="Young S.K."/>
            <person name="Zeng Q."/>
            <person name="Gargeya S."/>
            <person name="Fitzgerald M."/>
            <person name="Haas B."/>
            <person name="Abouelleil A."/>
            <person name="Alvarado L."/>
            <person name="Arachchi H.M."/>
            <person name="Berlin A."/>
            <person name="Chapman S.B."/>
            <person name="Gearin G."/>
            <person name="Goldberg J."/>
            <person name="Griggs A."/>
            <person name="Gujja S."/>
            <person name="Hansen M."/>
            <person name="Heiman D."/>
            <person name="Howarth C."/>
            <person name="Larimer J."/>
            <person name="Lui A."/>
            <person name="MacDonald P.J.P."/>
            <person name="McCowen C."/>
            <person name="Montmayeur A."/>
            <person name="Murphy C."/>
            <person name="Neiman D."/>
            <person name="Pearson M."/>
            <person name="Priest M."/>
            <person name="Roberts A."/>
            <person name="Saif S."/>
            <person name="Shea T."/>
            <person name="Sisk P."/>
            <person name="Stolte C."/>
            <person name="Sykes S."/>
            <person name="Wortman J."/>
            <person name="Nusbaum C."/>
            <person name="Birren B."/>
        </authorList>
    </citation>
    <scope>NUCLEOTIDE SEQUENCE [LARGE SCALE GENOMIC DNA]</scope>
    <source>
        <strain evidence="3 4">YIT 12061</strain>
    </source>
</reference>
<evidence type="ECO:0000313" key="4">
    <source>
        <dbReference type="Proteomes" id="UP000004892"/>
    </source>
</evidence>
<accession>H1DGC2</accession>
<dbReference type="EMBL" id="ADMC01000019">
    <property type="protein sequence ID" value="EHP48110.1"/>
    <property type="molecule type" value="Genomic_DNA"/>
</dbReference>
<dbReference type="InterPro" id="IPR036291">
    <property type="entry name" value="NAD(P)-bd_dom_sf"/>
</dbReference>
<dbReference type="PRINTS" id="PR00081">
    <property type="entry name" value="GDHRDH"/>
</dbReference>
<keyword evidence="1" id="KW-0560">Oxidoreductase</keyword>
<proteinExistence type="inferred from homology"/>
<dbReference type="PANTHER" id="PTHR43157">
    <property type="entry name" value="PHOSPHATIDYLINOSITOL-GLYCAN BIOSYNTHESIS CLASS F PROTEIN-RELATED"/>
    <property type="match status" value="1"/>
</dbReference>
<dbReference type="Gene3D" id="3.40.50.720">
    <property type="entry name" value="NAD(P)-binding Rossmann-like Domain"/>
    <property type="match status" value="1"/>
</dbReference>
<dbReference type="CDD" id="cd05327">
    <property type="entry name" value="retinol-DH_like_SDR_c_like"/>
    <property type="match status" value="1"/>
</dbReference>
<evidence type="ECO:0000256" key="2">
    <source>
        <dbReference type="RuleBase" id="RU000363"/>
    </source>
</evidence>
<gene>
    <name evidence="3" type="ORF">HMPREF9449_01308</name>
</gene>
<name>H1DGC2_9BACT</name>
<dbReference type="eggNOG" id="COG1028">
    <property type="taxonomic scope" value="Bacteria"/>
</dbReference>
<dbReference type="InterPro" id="IPR002347">
    <property type="entry name" value="SDR_fam"/>
</dbReference>
<dbReference type="Proteomes" id="UP000004892">
    <property type="component" value="Unassembled WGS sequence"/>
</dbReference>
<dbReference type="SUPFAM" id="SSF51735">
    <property type="entry name" value="NAD(P)-binding Rossmann-fold domains"/>
    <property type="match status" value="1"/>
</dbReference>
<dbReference type="RefSeq" id="WP_009136456.1">
    <property type="nucleotide sequence ID" value="NZ_JH594596.1"/>
</dbReference>
<protein>
    <submittedName>
        <fullName evidence="3">Uncharacterized protein</fullName>
    </submittedName>
</protein>
<dbReference type="HOGENOM" id="CLU_010194_44_5_10"/>
<dbReference type="STRING" id="742817.HMPREF9449_01308"/>
<dbReference type="PATRIC" id="fig|742817.3.peg.1387"/>
<comment type="similarity">
    <text evidence="2">Belongs to the short-chain dehydrogenases/reductases (SDR) family.</text>
</comment>
<keyword evidence="4" id="KW-1185">Reference proteome</keyword>
<dbReference type="GO" id="GO:0016491">
    <property type="term" value="F:oxidoreductase activity"/>
    <property type="evidence" value="ECO:0007669"/>
    <property type="project" value="UniProtKB-KW"/>
</dbReference>
<dbReference type="PRINTS" id="PR00080">
    <property type="entry name" value="SDRFAMILY"/>
</dbReference>
<dbReference type="AlphaFoldDB" id="H1DGC2"/>
<comment type="caution">
    <text evidence="3">The sequence shown here is derived from an EMBL/GenBank/DDBJ whole genome shotgun (WGS) entry which is preliminary data.</text>
</comment>
<evidence type="ECO:0000256" key="1">
    <source>
        <dbReference type="ARBA" id="ARBA00023002"/>
    </source>
</evidence>
<sequence>MYIVTGANGGIGKAITEALAKSGCRVVMACRNRQKAEQVRQQIVSLSGNSGIEIEELDLASFASVKEFAARLLQGGEKIEALINNAGVMCREFGLTEDGMEQMLQVNYASPWLLTHLLLPALAEGGRIINTSSCTYRLGKTDEHFFDVTAENYGLFKIYGRSKLGVLMFTAELAQRLEGEKITVNAVDPGVVDTGMITMHRWFDPLTNLFFRPFIKSPERGAATSLYLALSEAGRAVSGGFWINRHLRKMPKDVIPQEARGKLWELTERKLKKYLEK</sequence>
<dbReference type="PANTHER" id="PTHR43157:SF31">
    <property type="entry name" value="PHOSPHATIDYLINOSITOL-GLYCAN BIOSYNTHESIS CLASS F PROTEIN"/>
    <property type="match status" value="1"/>
</dbReference>
<organism evidence="3 4">
    <name type="scientific">Odoribacter laneus YIT 12061</name>
    <dbReference type="NCBI Taxonomy" id="742817"/>
    <lineage>
        <taxon>Bacteria</taxon>
        <taxon>Pseudomonadati</taxon>
        <taxon>Bacteroidota</taxon>
        <taxon>Bacteroidia</taxon>
        <taxon>Bacteroidales</taxon>
        <taxon>Odoribacteraceae</taxon>
        <taxon>Odoribacter</taxon>
    </lineage>
</organism>
<dbReference type="Pfam" id="PF00106">
    <property type="entry name" value="adh_short"/>
    <property type="match status" value="1"/>
</dbReference>
<dbReference type="GeneID" id="98068885"/>
<evidence type="ECO:0000313" key="3">
    <source>
        <dbReference type="EMBL" id="EHP48110.1"/>
    </source>
</evidence>